<feature type="region of interest" description="Disordered" evidence="3">
    <location>
        <begin position="286"/>
        <end position="594"/>
    </location>
</feature>
<dbReference type="GO" id="GO:0009536">
    <property type="term" value="C:plastid"/>
    <property type="evidence" value="ECO:0007669"/>
    <property type="project" value="UniProtKB-SubCell"/>
</dbReference>
<feature type="compositionally biased region" description="Low complexity" evidence="3">
    <location>
        <begin position="854"/>
        <end position="866"/>
    </location>
</feature>
<dbReference type="InterPro" id="IPR039633">
    <property type="entry name" value="PAP"/>
</dbReference>
<dbReference type="PANTHER" id="PTHR31906">
    <property type="entry name" value="PLASTID-LIPID-ASSOCIATED PROTEIN 4, CHLOROPLASTIC-RELATED"/>
    <property type="match status" value="1"/>
</dbReference>
<feature type="compositionally biased region" description="Acidic residues" evidence="3">
    <location>
        <begin position="1482"/>
        <end position="1492"/>
    </location>
</feature>
<comment type="subcellular location">
    <subcellularLocation>
        <location evidence="1">Plastid</location>
    </subcellularLocation>
</comment>
<feature type="domain" description="Plastid lipid-associated protein/fibrillin conserved" evidence="4">
    <location>
        <begin position="1629"/>
        <end position="1847"/>
    </location>
</feature>
<feature type="region of interest" description="Disordered" evidence="3">
    <location>
        <begin position="1128"/>
        <end position="1164"/>
    </location>
</feature>
<comment type="caution">
    <text evidence="5">The sequence shown here is derived from an EMBL/GenBank/DDBJ whole genome shotgun (WGS) entry which is preliminary data.</text>
</comment>
<name>A0A836B6A7_9CHLO</name>
<feature type="compositionally biased region" description="Low complexity" evidence="3">
    <location>
        <begin position="1030"/>
        <end position="1049"/>
    </location>
</feature>
<feature type="compositionally biased region" description="Low complexity" evidence="3">
    <location>
        <begin position="554"/>
        <end position="573"/>
    </location>
</feature>
<feature type="compositionally biased region" description="Acidic residues" evidence="3">
    <location>
        <begin position="375"/>
        <end position="384"/>
    </location>
</feature>
<organism evidence="5 6">
    <name type="scientific">Chlamydomonas schloesseri</name>
    <dbReference type="NCBI Taxonomy" id="2026947"/>
    <lineage>
        <taxon>Eukaryota</taxon>
        <taxon>Viridiplantae</taxon>
        <taxon>Chlorophyta</taxon>
        <taxon>core chlorophytes</taxon>
        <taxon>Chlorophyceae</taxon>
        <taxon>CS clade</taxon>
        <taxon>Chlamydomonadales</taxon>
        <taxon>Chlamydomonadaceae</taxon>
        <taxon>Chlamydomonas</taxon>
    </lineage>
</organism>
<evidence type="ECO:0000313" key="6">
    <source>
        <dbReference type="Proteomes" id="UP000613740"/>
    </source>
</evidence>
<feature type="compositionally biased region" description="Polar residues" evidence="3">
    <location>
        <begin position="1050"/>
        <end position="1060"/>
    </location>
</feature>
<proteinExistence type="predicted"/>
<feature type="compositionally biased region" description="Pro residues" evidence="3">
    <location>
        <begin position="319"/>
        <end position="331"/>
    </location>
</feature>
<sequence length="1858" mass="182697">MAQGEHESGGDDEPRWTRLRKQEGDPLDMMKSKQRRLLTIFKAYNQRMAQPTSLLPRVSAAVLAGAPVPLALPLDSVDGSRPPVSHTEPSPVPLSNGDVEQLREDGVNTMDGLAVGRGNLAYAFGSPGPDVAVHLVVRGGSCASEAAAAGSDGAGNSSGAGCAGELPPASGADTKAGAAGNSAQQRGAASQSADPSWLARHGNRPLLLSPAEPAHKTFQRRQACGSETNHGQLAHVQVAAAQGAGASSSQQPQQGRTATANALGSEADECGVGHGAPEAMVCEPQALQQQQQPGSGNMPDQHPPTPNRLPLAQSQSHTAPPPPPPLPPQPTGPGVGAVAHEYEAAAPEDLVAQPTAPVVEPAAGAQAKPSREGGADVDEDEDDVVCLGTPGTAPTVSQDAAAWLRGEGRPKSSQRTHAGGGAGGVAGPSGRTEASALKQQRSILQFVRPSASQGRAGVKAARTGGRGLCGGGRAGGRSGLAGLGSWGGSQPQSARLDSPARITGARTGGGIWEQEGCSQPPQTAPSAAQQQAPWPGTHVPPALRPPSGGGSLFGSQAGRAASASLGAAAASHGRQSGGGPVAGSRLGRQGSGAVPGAAAAAGVAAAHTSFGGFQVDDSDDDDVVEEASSKQPGDAPTAGGGTSCAGEAVAAAAATAGVSVAEAVRRGADVEVALDVDMVPASCVPDSYAGLLTQGATLAGTCCPGVAAPGAPAHAGAGAAGQLPALGVAGGSEEEVVPATPLSVQGSELPASALAGASLAAEGPLSVRSGGAALRAAGGHAADLRAATSGPAVTSTVHMVAATPLPSGTLQHLTGVGPPLPPGLGGAVMGIAATPEHALCDAGNAALPPAERSGGATPAPDAPLLTAGLSTAPAAAAAPGPSCAAPAAPQVERAARVLHHGRLVPRCTAAAAASTPGGGAAAAVPIPGAQGAAAPAEPGHDELLHPGLVLEVHVGTCVAQAAHGSCQGGTGTSMVAGGGSSFVSCLVLQPEPQGAAGPDAVTPAGAAVVVGPGAEGDASGEKNNACAVAEAGPPAGAAGRGQSSSAARPQQTPEGNTTPRPTAHQRRRLQSLPSVAGAASAAAVAGAPRPARRLLMLYNWAVPVDGPPQLHSVLPLSAPCAHPQALATPGIPATPSPLPAGMAAAAGGGGSSSGGGGDGAGPQVPAGVGHALQLLVSADGSPALLLAGQLRCAAAAVAGADRRSPSTEPAGNNGGRTASRGGGGGPLAASLCSPLPTAAGCSGTSGGSDGRADGGVQLLRYSDGVWRTSCTLQPPPLDTRTAGRSTSGGGSCCPPGAQAAAAAATMLCVSAAACVARGRQRAGGASVYWQVVAAGERGHGFVWRLPAGLTGAALQQARLPQARYKHSLPLNDVVELRHLPGRAHLVLGASSDGCVVLWDVGRPHALRGAGTAGGGGGGFGFGGGTSSGVVLGAVAPPAVLLTVARPVDCVLRGLQPVDIASGPRGRHGVLGAGDGGAAAAGGEEEESEEEPEASFAARTAGWPVVFLATTTSSWASGAGLRRLDGAQGTAGARVMPVLLRDGAVDVGQALSVPDATCVSAGCQLGAVGTSGGHVVVWNPLAGGVVAGWQVPCAVTAVAFMQEWGRPGGAAEACADENGANGPSTSDRAQAKQALIDLVKNTNRGLGVRTFTRGLIEEAQVRVESFQGDALDFSILGGKWKLIYTTATDVLPILEAEYQLSPGPFSALGFPRPLEIGNIYQRFTSPVNDEGVVENIINFKTPASSLVFTVGARYDVRSGKRIALVFEDARLGDIQLSDGAEALLAPALLPRGSLQHQLLLAIKEFTLRFQFRTAAQLASQAVTRAGSAAAGYLLTYLDSDMLIGRAIGLGGVFLFVREE</sequence>
<evidence type="ECO:0000256" key="1">
    <source>
        <dbReference type="ARBA" id="ARBA00004474"/>
    </source>
</evidence>
<feature type="compositionally biased region" description="Low complexity" evidence="3">
    <location>
        <begin position="176"/>
        <end position="193"/>
    </location>
</feature>
<feature type="compositionally biased region" description="Gly residues" evidence="3">
    <location>
        <begin position="464"/>
        <end position="487"/>
    </location>
</feature>
<dbReference type="InterPro" id="IPR006843">
    <property type="entry name" value="PAP/fibrillin_dom"/>
</dbReference>
<feature type="region of interest" description="Disordered" evidence="3">
    <location>
        <begin position="76"/>
        <end position="98"/>
    </location>
</feature>
<keyword evidence="2" id="KW-0934">Plastid</keyword>
<dbReference type="EMBL" id="JAEHOD010000017">
    <property type="protein sequence ID" value="KAG2448524.1"/>
    <property type="molecule type" value="Genomic_DNA"/>
</dbReference>
<dbReference type="OrthoDB" id="550273at2759"/>
<feature type="region of interest" description="Disordered" evidence="3">
    <location>
        <begin position="844"/>
        <end position="866"/>
    </location>
</feature>
<reference evidence="5" key="1">
    <citation type="journal article" date="2020" name="bioRxiv">
        <title>Comparative genomics of Chlamydomonas.</title>
        <authorList>
            <person name="Craig R.J."/>
            <person name="Hasan A.R."/>
            <person name="Ness R.W."/>
            <person name="Keightley P.D."/>
        </authorList>
    </citation>
    <scope>NUCLEOTIDE SEQUENCE</scope>
    <source>
        <strain evidence="5">CCAP 11/173</strain>
    </source>
</reference>
<evidence type="ECO:0000313" key="5">
    <source>
        <dbReference type="EMBL" id="KAG2448524.1"/>
    </source>
</evidence>
<feature type="region of interest" description="Disordered" evidence="3">
    <location>
        <begin position="1"/>
        <end position="31"/>
    </location>
</feature>
<evidence type="ECO:0000256" key="2">
    <source>
        <dbReference type="ARBA" id="ARBA00022640"/>
    </source>
</evidence>
<feature type="region of interest" description="Disordered" evidence="3">
    <location>
        <begin position="1199"/>
        <end position="1227"/>
    </location>
</feature>
<evidence type="ECO:0000259" key="4">
    <source>
        <dbReference type="Pfam" id="PF04755"/>
    </source>
</evidence>
<feature type="region of interest" description="Disordered" evidence="3">
    <location>
        <begin position="146"/>
        <end position="209"/>
    </location>
</feature>
<dbReference type="Pfam" id="PF04755">
    <property type="entry name" value="PAP_fibrillin"/>
    <property type="match status" value="1"/>
</dbReference>
<evidence type="ECO:0000256" key="3">
    <source>
        <dbReference type="SAM" id="MobiDB-lite"/>
    </source>
</evidence>
<feature type="region of interest" description="Disordered" evidence="3">
    <location>
        <begin position="612"/>
        <end position="643"/>
    </location>
</feature>
<feature type="compositionally biased region" description="Acidic residues" evidence="3">
    <location>
        <begin position="616"/>
        <end position="625"/>
    </location>
</feature>
<feature type="compositionally biased region" description="Low complexity" evidence="3">
    <location>
        <begin position="239"/>
        <end position="255"/>
    </location>
</feature>
<feature type="compositionally biased region" description="Gly residues" evidence="3">
    <location>
        <begin position="418"/>
        <end position="427"/>
    </location>
</feature>
<feature type="compositionally biased region" description="Gly residues" evidence="3">
    <location>
        <begin position="1146"/>
        <end position="1160"/>
    </location>
</feature>
<feature type="region of interest" description="Disordered" evidence="3">
    <location>
        <begin position="1465"/>
        <end position="1495"/>
    </location>
</feature>
<gene>
    <name evidence="5" type="ORF">HYH02_006415</name>
</gene>
<keyword evidence="6" id="KW-1185">Reference proteome</keyword>
<feature type="compositionally biased region" description="Gly residues" evidence="3">
    <location>
        <begin position="152"/>
        <end position="162"/>
    </location>
</feature>
<feature type="region of interest" description="Disordered" evidence="3">
    <location>
        <begin position="239"/>
        <end position="261"/>
    </location>
</feature>
<feature type="region of interest" description="Disordered" evidence="3">
    <location>
        <begin position="1030"/>
        <end position="1075"/>
    </location>
</feature>
<accession>A0A836B6A7</accession>
<feature type="compositionally biased region" description="Low complexity" evidence="3">
    <location>
        <begin position="519"/>
        <end position="535"/>
    </location>
</feature>
<dbReference type="Proteomes" id="UP000613740">
    <property type="component" value="Unassembled WGS sequence"/>
</dbReference>
<protein>
    <recommendedName>
        <fullName evidence="4">Plastid lipid-associated protein/fibrillin conserved domain-containing protein</fullName>
    </recommendedName>
</protein>
<feature type="compositionally biased region" description="Gly residues" evidence="3">
    <location>
        <begin position="1468"/>
        <end position="1479"/>
    </location>
</feature>